<keyword evidence="4" id="KW-1185">Reference proteome</keyword>
<accession>A0A5Q4C0U1</accession>
<evidence type="ECO:0000313" key="3">
    <source>
        <dbReference type="EMBL" id="TQN72691.1"/>
    </source>
</evidence>
<dbReference type="Proteomes" id="UP000326340">
    <property type="component" value="Unassembled WGS sequence"/>
</dbReference>
<protein>
    <submittedName>
        <fullName evidence="3">Uncharacterized protein</fullName>
    </submittedName>
</protein>
<evidence type="ECO:0000256" key="1">
    <source>
        <dbReference type="SAM" id="MobiDB-lite"/>
    </source>
</evidence>
<name>A0A5Q4C0U1_9PEZI</name>
<evidence type="ECO:0000256" key="2">
    <source>
        <dbReference type="SAM" id="Phobius"/>
    </source>
</evidence>
<organism evidence="3 4">
    <name type="scientific">Colletotrichum shisoi</name>
    <dbReference type="NCBI Taxonomy" id="2078593"/>
    <lineage>
        <taxon>Eukaryota</taxon>
        <taxon>Fungi</taxon>
        <taxon>Dikarya</taxon>
        <taxon>Ascomycota</taxon>
        <taxon>Pezizomycotina</taxon>
        <taxon>Sordariomycetes</taxon>
        <taxon>Hypocreomycetidae</taxon>
        <taxon>Glomerellales</taxon>
        <taxon>Glomerellaceae</taxon>
        <taxon>Colletotrichum</taxon>
        <taxon>Colletotrichum destructivum species complex</taxon>
    </lineage>
</organism>
<dbReference type="EMBL" id="PUHP01000152">
    <property type="protein sequence ID" value="TQN72691.1"/>
    <property type="molecule type" value="Genomic_DNA"/>
</dbReference>
<evidence type="ECO:0000313" key="4">
    <source>
        <dbReference type="Proteomes" id="UP000326340"/>
    </source>
</evidence>
<proteinExistence type="predicted"/>
<dbReference type="AlphaFoldDB" id="A0A5Q4C0U1"/>
<comment type="caution">
    <text evidence="3">The sequence shown here is derived from an EMBL/GenBank/DDBJ whole genome shotgun (WGS) entry which is preliminary data.</text>
</comment>
<feature type="region of interest" description="Disordered" evidence="1">
    <location>
        <begin position="117"/>
        <end position="142"/>
    </location>
</feature>
<sequence>MVQLCPPAGKQLDGRGTPHRCRRLYFGPDLAHDPLRCGADPERPTETAHPRRMKRGDVLLPMVVGLALGAVAFGGAVLSADLLVGGNGSSGLTVVKGAAHLGLDAAIAAAERSFADKEKTKIEKKPKRGPACTPALLGESKK</sequence>
<feature type="transmembrane region" description="Helical" evidence="2">
    <location>
        <begin position="58"/>
        <end position="80"/>
    </location>
</feature>
<keyword evidence="2" id="KW-0472">Membrane</keyword>
<keyword evidence="2" id="KW-0812">Transmembrane</keyword>
<keyword evidence="2" id="KW-1133">Transmembrane helix</keyword>
<gene>
    <name evidence="3" type="ORF">CSHISOI_02763</name>
</gene>
<reference evidence="3 4" key="1">
    <citation type="journal article" date="2019" name="Sci. Rep.">
        <title>Colletotrichum shisoi sp. nov., an anthracnose pathogen of Perilla frutescens in Japan: molecular phylogenetic, morphological and genomic evidence.</title>
        <authorList>
            <person name="Gan P."/>
            <person name="Tsushima A."/>
            <person name="Hiroyama R."/>
            <person name="Narusaka M."/>
            <person name="Takano Y."/>
            <person name="Narusaka Y."/>
            <person name="Kawaradani M."/>
            <person name="Damm U."/>
            <person name="Shirasu K."/>
        </authorList>
    </citation>
    <scope>NUCLEOTIDE SEQUENCE [LARGE SCALE GENOMIC DNA]</scope>
    <source>
        <strain evidence="3 4">PG-2018a</strain>
    </source>
</reference>